<gene>
    <name evidence="2" type="ORF">RWD45_15480</name>
</gene>
<name>A0ABU5CTN6_9BACI</name>
<organism evidence="2 3">
    <name type="scientific">Paracerasibacillus soli</name>
    <dbReference type="NCBI Taxonomy" id="480284"/>
    <lineage>
        <taxon>Bacteria</taxon>
        <taxon>Bacillati</taxon>
        <taxon>Bacillota</taxon>
        <taxon>Bacilli</taxon>
        <taxon>Bacillales</taxon>
        <taxon>Bacillaceae</taxon>
        <taxon>Paracerasibacillus</taxon>
    </lineage>
</organism>
<dbReference type="Proteomes" id="UP001275315">
    <property type="component" value="Unassembled WGS sequence"/>
</dbReference>
<keyword evidence="3" id="KW-1185">Reference proteome</keyword>
<accession>A0ABU5CTN6</accession>
<keyword evidence="1" id="KW-0812">Transmembrane</keyword>
<dbReference type="EMBL" id="JAWDIQ010000002">
    <property type="protein sequence ID" value="MDY0409712.1"/>
    <property type="molecule type" value="Genomic_DNA"/>
</dbReference>
<feature type="transmembrane region" description="Helical" evidence="1">
    <location>
        <begin position="336"/>
        <end position="355"/>
    </location>
</feature>
<sequence>MKSKIALKLFALTTLLCLFILAIIFVGQTILFKYYYVYKKEQDVQEAIQQFESDYREALGDTEKIHKLERALYESHNTWIAMLNQHGNLQDVDFYIDVQVDRWQGEEIHKKNVRIPLHFMVDQEDVQTNSFPLEEGISISLYGIERESTIIPYLMQHFNANFQEIPMDFDISTFTNNQEETFRLENKALRKIAADMFHNESSDQIAEDVSLFPAILVEEGEGIILASPFKNYLYNVSPPFIGLIGTITQVHLPEKRDYTAPIYMNSLFLDRVKNLQADILSNEIDSERSYKIDEEFNGIPYKVFIEPIHLEGKTMYLFAMTSLQPVDEVLYISNEYYLYFTICVMILILFASFYYSKKFHVHC</sequence>
<evidence type="ECO:0000256" key="1">
    <source>
        <dbReference type="SAM" id="Phobius"/>
    </source>
</evidence>
<comment type="caution">
    <text evidence="2">The sequence shown here is derived from an EMBL/GenBank/DDBJ whole genome shotgun (WGS) entry which is preliminary data.</text>
</comment>
<keyword evidence="1" id="KW-0472">Membrane</keyword>
<protein>
    <submittedName>
        <fullName evidence="2">Uncharacterized protein</fullName>
    </submittedName>
</protein>
<reference evidence="2 3" key="1">
    <citation type="submission" date="2023-10" db="EMBL/GenBank/DDBJ databases">
        <title>Virgibacillus soli CC-YMP-6 genome.</title>
        <authorList>
            <person name="Miliotis G."/>
            <person name="Sengupta P."/>
            <person name="Hameed A."/>
            <person name="Chuvochina M."/>
            <person name="Mcdonagh F."/>
            <person name="Simpson A.C."/>
            <person name="Singh N.K."/>
            <person name="Rekha P.D."/>
            <person name="Raman K."/>
            <person name="Hugenholtz P."/>
            <person name="Venkateswaran K."/>
        </authorList>
    </citation>
    <scope>NUCLEOTIDE SEQUENCE [LARGE SCALE GENOMIC DNA]</scope>
    <source>
        <strain evidence="2 3">CC-YMP-6</strain>
    </source>
</reference>
<evidence type="ECO:0000313" key="3">
    <source>
        <dbReference type="Proteomes" id="UP001275315"/>
    </source>
</evidence>
<evidence type="ECO:0000313" key="2">
    <source>
        <dbReference type="EMBL" id="MDY0409712.1"/>
    </source>
</evidence>
<proteinExistence type="predicted"/>
<keyword evidence="1" id="KW-1133">Transmembrane helix</keyword>
<dbReference type="RefSeq" id="WP_320380507.1">
    <property type="nucleotide sequence ID" value="NZ_JAWDIQ010000002.1"/>
</dbReference>